<evidence type="ECO:0008006" key="4">
    <source>
        <dbReference type="Google" id="ProtNLM"/>
    </source>
</evidence>
<dbReference type="EnsemblMetazoa" id="CapteT65500">
    <property type="protein sequence ID" value="CapteP65500"/>
    <property type="gene ID" value="CapteG65500"/>
</dbReference>
<dbReference type="Proteomes" id="UP000014760">
    <property type="component" value="Unassembled WGS sequence"/>
</dbReference>
<gene>
    <name evidence="1" type="ORF">CAPTEDRAFT_65500</name>
</gene>
<reference evidence="3" key="1">
    <citation type="submission" date="2012-12" db="EMBL/GenBank/DDBJ databases">
        <authorList>
            <person name="Hellsten U."/>
            <person name="Grimwood J."/>
            <person name="Chapman J.A."/>
            <person name="Shapiro H."/>
            <person name="Aerts A."/>
            <person name="Otillar R.P."/>
            <person name="Terry A.Y."/>
            <person name="Boore J.L."/>
            <person name="Simakov O."/>
            <person name="Marletaz F."/>
            <person name="Cho S.-J."/>
            <person name="Edsinger-Gonzales E."/>
            <person name="Havlak P."/>
            <person name="Kuo D.-H."/>
            <person name="Larsson T."/>
            <person name="Lv J."/>
            <person name="Arendt D."/>
            <person name="Savage R."/>
            <person name="Osoegawa K."/>
            <person name="de Jong P."/>
            <person name="Lindberg D.R."/>
            <person name="Seaver E.C."/>
            <person name="Weisblat D.A."/>
            <person name="Putnam N.H."/>
            <person name="Grigoriev I.V."/>
            <person name="Rokhsar D.S."/>
        </authorList>
    </citation>
    <scope>NUCLEOTIDE SEQUENCE</scope>
    <source>
        <strain evidence="3">I ESC-2004</strain>
    </source>
</reference>
<dbReference type="OrthoDB" id="4843387at2759"/>
<evidence type="ECO:0000313" key="2">
    <source>
        <dbReference type="EnsemblMetazoa" id="CapteP65500"/>
    </source>
</evidence>
<dbReference type="EMBL" id="KB301107">
    <property type="protein sequence ID" value="ELU05919.1"/>
    <property type="molecule type" value="Genomic_DNA"/>
</dbReference>
<dbReference type="InterPro" id="IPR036397">
    <property type="entry name" value="RNaseH_sf"/>
</dbReference>
<evidence type="ECO:0000313" key="3">
    <source>
        <dbReference type="Proteomes" id="UP000014760"/>
    </source>
</evidence>
<dbReference type="Gene3D" id="3.30.420.10">
    <property type="entry name" value="Ribonuclease H-like superfamily/Ribonuclease H"/>
    <property type="match status" value="1"/>
</dbReference>
<proteinExistence type="predicted"/>
<sequence>FLLQYDNAPCRNANTIQKFLDFEDMSRLLWPAFSPDMNPFDTFWAKLSTRL</sequence>
<dbReference type="GO" id="GO:0003676">
    <property type="term" value="F:nucleic acid binding"/>
    <property type="evidence" value="ECO:0007669"/>
    <property type="project" value="InterPro"/>
</dbReference>
<reference evidence="2" key="3">
    <citation type="submission" date="2015-06" db="UniProtKB">
        <authorList>
            <consortium name="EnsemblMetazoa"/>
        </authorList>
    </citation>
    <scope>IDENTIFICATION</scope>
</reference>
<evidence type="ECO:0000313" key="1">
    <source>
        <dbReference type="EMBL" id="ELU05919.1"/>
    </source>
</evidence>
<organism evidence="1">
    <name type="scientific">Capitella teleta</name>
    <name type="common">Polychaete worm</name>
    <dbReference type="NCBI Taxonomy" id="283909"/>
    <lineage>
        <taxon>Eukaryota</taxon>
        <taxon>Metazoa</taxon>
        <taxon>Spiralia</taxon>
        <taxon>Lophotrochozoa</taxon>
        <taxon>Annelida</taxon>
        <taxon>Polychaeta</taxon>
        <taxon>Sedentaria</taxon>
        <taxon>Scolecida</taxon>
        <taxon>Capitellidae</taxon>
        <taxon>Capitella</taxon>
    </lineage>
</organism>
<accession>R7UH96</accession>
<dbReference type="HOGENOM" id="CLU_3112333_0_0_1"/>
<reference evidence="1 3" key="2">
    <citation type="journal article" date="2013" name="Nature">
        <title>Insights into bilaterian evolution from three spiralian genomes.</title>
        <authorList>
            <person name="Simakov O."/>
            <person name="Marletaz F."/>
            <person name="Cho S.J."/>
            <person name="Edsinger-Gonzales E."/>
            <person name="Havlak P."/>
            <person name="Hellsten U."/>
            <person name="Kuo D.H."/>
            <person name="Larsson T."/>
            <person name="Lv J."/>
            <person name="Arendt D."/>
            <person name="Savage R."/>
            <person name="Osoegawa K."/>
            <person name="de Jong P."/>
            <person name="Grimwood J."/>
            <person name="Chapman J.A."/>
            <person name="Shapiro H."/>
            <person name="Aerts A."/>
            <person name="Otillar R.P."/>
            <person name="Terry A.Y."/>
            <person name="Boore J.L."/>
            <person name="Grigoriev I.V."/>
            <person name="Lindberg D.R."/>
            <person name="Seaver E.C."/>
            <person name="Weisblat D.A."/>
            <person name="Putnam N.H."/>
            <person name="Rokhsar D.S."/>
        </authorList>
    </citation>
    <scope>NUCLEOTIDE SEQUENCE</scope>
    <source>
        <strain evidence="1 3">I ESC-2004</strain>
    </source>
</reference>
<feature type="non-terminal residue" evidence="1">
    <location>
        <position position="51"/>
    </location>
</feature>
<feature type="non-terminal residue" evidence="1">
    <location>
        <position position="1"/>
    </location>
</feature>
<protein>
    <recommendedName>
        <fullName evidence="4">Tc1-like transposase DDE domain-containing protein</fullName>
    </recommendedName>
</protein>
<keyword evidence="3" id="KW-1185">Reference proteome</keyword>
<dbReference type="AlphaFoldDB" id="R7UH96"/>
<dbReference type="EMBL" id="AMQN01007660">
    <property type="status" value="NOT_ANNOTATED_CDS"/>
    <property type="molecule type" value="Genomic_DNA"/>
</dbReference>
<name>R7UH96_CAPTE</name>